<dbReference type="InParanoid" id="S2IUG7"/>
<organism evidence="1 2">
    <name type="scientific">Mucor circinelloides f. circinelloides (strain 1006PhL)</name>
    <name type="common">Mucormycosis agent</name>
    <name type="synonym">Calyptromyces circinelloides</name>
    <dbReference type="NCBI Taxonomy" id="1220926"/>
    <lineage>
        <taxon>Eukaryota</taxon>
        <taxon>Fungi</taxon>
        <taxon>Fungi incertae sedis</taxon>
        <taxon>Mucoromycota</taxon>
        <taxon>Mucoromycotina</taxon>
        <taxon>Mucoromycetes</taxon>
        <taxon>Mucorales</taxon>
        <taxon>Mucorineae</taxon>
        <taxon>Mucoraceae</taxon>
        <taxon>Mucor</taxon>
    </lineage>
</organism>
<reference evidence="2" key="1">
    <citation type="submission" date="2013-05" db="EMBL/GenBank/DDBJ databases">
        <title>The Genome sequence of Mucor circinelloides f. circinelloides 1006PhL.</title>
        <authorList>
            <consortium name="The Broad Institute Genomics Platform"/>
            <person name="Cuomo C."/>
            <person name="Earl A."/>
            <person name="Findley K."/>
            <person name="Lee S.C."/>
            <person name="Walker B."/>
            <person name="Young S."/>
            <person name="Zeng Q."/>
            <person name="Gargeya S."/>
            <person name="Fitzgerald M."/>
            <person name="Haas B."/>
            <person name="Abouelleil A."/>
            <person name="Allen A.W."/>
            <person name="Alvarado L."/>
            <person name="Arachchi H.M."/>
            <person name="Berlin A.M."/>
            <person name="Chapman S.B."/>
            <person name="Gainer-Dewar J."/>
            <person name="Goldberg J."/>
            <person name="Griggs A."/>
            <person name="Gujja S."/>
            <person name="Hansen M."/>
            <person name="Howarth C."/>
            <person name="Imamovic A."/>
            <person name="Ireland A."/>
            <person name="Larimer J."/>
            <person name="McCowan C."/>
            <person name="Murphy C."/>
            <person name="Pearson M."/>
            <person name="Poon T.W."/>
            <person name="Priest M."/>
            <person name="Roberts A."/>
            <person name="Saif S."/>
            <person name="Shea T."/>
            <person name="Sisk P."/>
            <person name="Sykes S."/>
            <person name="Wortman J."/>
            <person name="Nusbaum C."/>
            <person name="Birren B."/>
        </authorList>
    </citation>
    <scope>NUCLEOTIDE SEQUENCE [LARGE SCALE GENOMIC DNA]</scope>
    <source>
        <strain evidence="2">1006PhL</strain>
    </source>
</reference>
<protein>
    <submittedName>
        <fullName evidence="1">Uncharacterized protein</fullName>
    </submittedName>
</protein>
<name>S2IUG7_MUCC1</name>
<sequence length="346" mass="39843">MQYEVNIEDEQSESEVSRVVIELADRLYEHCNYYFTSEKISDILSHVDFERYQLQDFANSRADHFYMDVFHDPQVQQHTQVVCDLLKASLKEYGNIRNTPDGIRGVILSYGHTAFDLDLHRLCIKQALLQSKTIEPEDEFILVQCEEDALQRPVKMTQIANAVLPPVIQGDAKEEELDEFAFTNGQETNGISLPLNSFYLQANIGKRQIDFILNKVINVPLVKLFTVQEKTIEIDDIMDATFIAMWNYYQLLESNGHLDALSSFCEEHEDIILSLDHYECFSTNILDLFNIWFRDNNGTLSNEELDAYQSILIDKECTCALRMSCRMLLEEGLRPVLTGIAEIIVG</sequence>
<dbReference type="EMBL" id="KE124355">
    <property type="protein sequence ID" value="EPB80914.1"/>
    <property type="molecule type" value="Genomic_DNA"/>
</dbReference>
<keyword evidence="2" id="KW-1185">Reference proteome</keyword>
<proteinExistence type="predicted"/>
<evidence type="ECO:0000313" key="2">
    <source>
        <dbReference type="Proteomes" id="UP000014254"/>
    </source>
</evidence>
<dbReference type="OrthoDB" id="2221424at2759"/>
<feature type="non-terminal residue" evidence="1">
    <location>
        <position position="346"/>
    </location>
</feature>
<dbReference type="Proteomes" id="UP000014254">
    <property type="component" value="Unassembled WGS sequence"/>
</dbReference>
<dbReference type="VEuPathDB" id="FungiDB:HMPREF1544_12406"/>
<evidence type="ECO:0000313" key="1">
    <source>
        <dbReference type="EMBL" id="EPB80914.1"/>
    </source>
</evidence>
<gene>
    <name evidence="1" type="ORF">HMPREF1544_12406</name>
</gene>
<dbReference type="AlphaFoldDB" id="S2IUG7"/>
<accession>S2IUG7</accession>